<protein>
    <submittedName>
        <fullName evidence="1">Phosphatase</fullName>
        <ecNumber evidence="1">3.1.-.-</ecNumber>
    </submittedName>
</protein>
<dbReference type="PRINTS" id="PR00413">
    <property type="entry name" value="HADHALOGNASE"/>
</dbReference>
<dbReference type="InterPro" id="IPR023198">
    <property type="entry name" value="PGP-like_dom2"/>
</dbReference>
<dbReference type="NCBIfam" id="TIGR01509">
    <property type="entry name" value="HAD-SF-IA-v3"/>
    <property type="match status" value="1"/>
</dbReference>
<dbReference type="InterPro" id="IPR023214">
    <property type="entry name" value="HAD_sf"/>
</dbReference>
<evidence type="ECO:0000313" key="2">
    <source>
        <dbReference type="Proteomes" id="UP001162834"/>
    </source>
</evidence>
<organism evidence="1 2">
    <name type="scientific">Capillimicrobium parvum</name>
    <dbReference type="NCBI Taxonomy" id="2884022"/>
    <lineage>
        <taxon>Bacteria</taxon>
        <taxon>Bacillati</taxon>
        <taxon>Actinomycetota</taxon>
        <taxon>Thermoleophilia</taxon>
        <taxon>Solirubrobacterales</taxon>
        <taxon>Capillimicrobiaceae</taxon>
        <taxon>Capillimicrobium</taxon>
    </lineage>
</organism>
<dbReference type="InterPro" id="IPR052898">
    <property type="entry name" value="ACAD10-like"/>
</dbReference>
<gene>
    <name evidence="1" type="ORF">DSM104329_04205</name>
</gene>
<dbReference type="Gene3D" id="3.40.50.1000">
    <property type="entry name" value="HAD superfamily/HAD-like"/>
    <property type="match status" value="1"/>
</dbReference>
<dbReference type="SFLD" id="SFLDS00003">
    <property type="entry name" value="Haloacid_Dehalogenase"/>
    <property type="match status" value="1"/>
</dbReference>
<dbReference type="PANTHER" id="PTHR47829">
    <property type="entry name" value="HYDROLASE, PUTATIVE (AFU_ORTHOLOGUE AFUA_1G12880)-RELATED"/>
    <property type="match status" value="1"/>
</dbReference>
<name>A0A9E7C2I2_9ACTN</name>
<dbReference type="Pfam" id="PF00702">
    <property type="entry name" value="Hydrolase"/>
    <property type="match status" value="1"/>
</dbReference>
<dbReference type="GO" id="GO:0016787">
    <property type="term" value="F:hydrolase activity"/>
    <property type="evidence" value="ECO:0007669"/>
    <property type="project" value="UniProtKB-KW"/>
</dbReference>
<dbReference type="SUPFAM" id="SSF56784">
    <property type="entry name" value="HAD-like"/>
    <property type="match status" value="1"/>
</dbReference>
<keyword evidence="1" id="KW-0378">Hydrolase</keyword>
<dbReference type="CDD" id="cd02603">
    <property type="entry name" value="HAD_sEH-N_like"/>
    <property type="match status" value="1"/>
</dbReference>
<dbReference type="EMBL" id="CP087164">
    <property type="protein sequence ID" value="UGS37784.1"/>
    <property type="molecule type" value="Genomic_DNA"/>
</dbReference>
<dbReference type="SFLD" id="SFLDG01129">
    <property type="entry name" value="C1.5:_HAD__Beta-PGM__Phosphata"/>
    <property type="match status" value="1"/>
</dbReference>
<dbReference type="EC" id="3.1.-.-" evidence="1"/>
<reference evidence="1" key="1">
    <citation type="journal article" date="2022" name="Int. J. Syst. Evol. Microbiol.">
        <title>Pseudomonas aegrilactucae sp. nov. and Pseudomonas morbosilactucae sp. nov., pathogens causing bacterial rot of lettuce in Japan.</title>
        <authorList>
            <person name="Sawada H."/>
            <person name="Fujikawa T."/>
            <person name="Satou M."/>
        </authorList>
    </citation>
    <scope>NUCLEOTIDE SEQUENCE</scope>
    <source>
        <strain evidence="1">0166_1</strain>
    </source>
</reference>
<keyword evidence="2" id="KW-1185">Reference proteome</keyword>
<evidence type="ECO:0000313" key="1">
    <source>
        <dbReference type="EMBL" id="UGS37784.1"/>
    </source>
</evidence>
<dbReference type="InterPro" id="IPR036412">
    <property type="entry name" value="HAD-like_sf"/>
</dbReference>
<dbReference type="KEGG" id="sbae:DSM104329_04205"/>
<dbReference type="Gene3D" id="1.10.150.240">
    <property type="entry name" value="Putative phosphatase, domain 2"/>
    <property type="match status" value="1"/>
</dbReference>
<sequence>MSIEAVVTDWGGVLTSPMTASFVAFAEDSGFPLEALGEAIAARTEREGVNPVHRLEVAAITEQQFLDELADDLAALGHAVRLGGFAAGYFDRLSANAAMIAALEDWKARGFRLALCTNNVAEWEPHWRAMLPVDELFEVVVDSAFVGARKPDPRIYEIVVERLGLDASACVFVDDRADNCEGARAAGMHAVHFVDTAAAIAEIEAALKR</sequence>
<dbReference type="InterPro" id="IPR006439">
    <property type="entry name" value="HAD-SF_hydro_IA"/>
</dbReference>
<dbReference type="AlphaFoldDB" id="A0A9E7C2I2"/>
<dbReference type="RefSeq" id="WP_259311828.1">
    <property type="nucleotide sequence ID" value="NZ_CP087164.1"/>
</dbReference>
<proteinExistence type="predicted"/>
<dbReference type="Proteomes" id="UP001162834">
    <property type="component" value="Chromosome"/>
</dbReference>
<dbReference type="PANTHER" id="PTHR47829:SF1">
    <property type="entry name" value="HAD FAMILY PHOSPHATASE"/>
    <property type="match status" value="1"/>
</dbReference>
<accession>A0A9E7C2I2</accession>